<accession>A0A5P1X5A4</accession>
<dbReference type="RefSeq" id="WP_150203977.1">
    <property type="nucleotide sequence ID" value="NZ_CP043939.1"/>
</dbReference>
<feature type="domain" description="FAD dependent oxidoreductase" evidence="5">
    <location>
        <begin position="3"/>
        <end position="344"/>
    </location>
</feature>
<organism evidence="6 7">
    <name type="scientific">Paucilactobacillus nenjiangensis</name>
    <dbReference type="NCBI Taxonomy" id="1296540"/>
    <lineage>
        <taxon>Bacteria</taxon>
        <taxon>Bacillati</taxon>
        <taxon>Bacillota</taxon>
        <taxon>Bacilli</taxon>
        <taxon>Lactobacillales</taxon>
        <taxon>Lactobacillaceae</taxon>
        <taxon>Paucilactobacillus</taxon>
    </lineage>
</organism>
<dbReference type="KEGG" id="lnn:F0161_05710"/>
<dbReference type="Gene3D" id="3.50.50.60">
    <property type="entry name" value="FAD/NAD(P)-binding domain"/>
    <property type="match status" value="1"/>
</dbReference>
<dbReference type="SUPFAM" id="SSF54373">
    <property type="entry name" value="FAD-linked reductases, C-terminal domain"/>
    <property type="match status" value="1"/>
</dbReference>
<dbReference type="OrthoDB" id="9805337at2"/>
<evidence type="ECO:0000256" key="4">
    <source>
        <dbReference type="ARBA" id="ARBA00023002"/>
    </source>
</evidence>
<dbReference type="GO" id="GO:0005737">
    <property type="term" value="C:cytoplasm"/>
    <property type="evidence" value="ECO:0007669"/>
    <property type="project" value="TreeGrafter"/>
</dbReference>
<dbReference type="SUPFAM" id="SSF51905">
    <property type="entry name" value="FAD/NAD(P)-binding domain"/>
    <property type="match status" value="1"/>
</dbReference>
<dbReference type="Pfam" id="PF01266">
    <property type="entry name" value="DAO"/>
    <property type="match status" value="1"/>
</dbReference>
<reference evidence="6 7" key="1">
    <citation type="submission" date="2019-09" db="EMBL/GenBank/DDBJ databases">
        <title>Complete Genome Sequence of Lactobacillus nenjiangensis SH-Y15, isolated from sauerkraut.</title>
        <authorList>
            <person name="Yang H."/>
        </authorList>
    </citation>
    <scope>NUCLEOTIDE SEQUENCE [LARGE SCALE GENOMIC DNA]</scope>
    <source>
        <strain evidence="6 7">SH-Y15</strain>
    </source>
</reference>
<evidence type="ECO:0000256" key="2">
    <source>
        <dbReference type="ARBA" id="ARBA00009410"/>
    </source>
</evidence>
<evidence type="ECO:0000259" key="5">
    <source>
        <dbReference type="Pfam" id="PF01266"/>
    </source>
</evidence>
<proteinExistence type="inferred from homology"/>
<evidence type="ECO:0000313" key="6">
    <source>
        <dbReference type="EMBL" id="QER67397.1"/>
    </source>
</evidence>
<dbReference type="InterPro" id="IPR006076">
    <property type="entry name" value="FAD-dep_OxRdtase"/>
</dbReference>
<keyword evidence="4" id="KW-0560">Oxidoreductase</keyword>
<dbReference type="PANTHER" id="PTHR13847:SF286">
    <property type="entry name" value="D-AMINO ACID DEHYDROGENASE"/>
    <property type="match status" value="1"/>
</dbReference>
<comment type="cofactor">
    <cofactor evidence="1">
        <name>FAD</name>
        <dbReference type="ChEBI" id="CHEBI:57692"/>
    </cofactor>
</comment>
<dbReference type="PANTHER" id="PTHR13847">
    <property type="entry name" value="SARCOSINE DEHYDROGENASE-RELATED"/>
    <property type="match status" value="1"/>
</dbReference>
<gene>
    <name evidence="6" type="ORF">F0161_05710</name>
</gene>
<keyword evidence="3" id="KW-0285">Flavoprotein</keyword>
<dbReference type="Proteomes" id="UP000325295">
    <property type="component" value="Chromosome"/>
</dbReference>
<name>A0A5P1X5A4_9LACO</name>
<evidence type="ECO:0000256" key="3">
    <source>
        <dbReference type="ARBA" id="ARBA00022630"/>
    </source>
</evidence>
<dbReference type="AlphaFoldDB" id="A0A5P1X5A4"/>
<protein>
    <submittedName>
        <fullName evidence="6">FAD-binding oxidoreductase</fullName>
    </submittedName>
</protein>
<dbReference type="Gene3D" id="3.30.9.10">
    <property type="entry name" value="D-Amino Acid Oxidase, subunit A, domain 2"/>
    <property type="match status" value="1"/>
</dbReference>
<dbReference type="GO" id="GO:0016491">
    <property type="term" value="F:oxidoreductase activity"/>
    <property type="evidence" value="ECO:0007669"/>
    <property type="project" value="UniProtKB-KW"/>
</dbReference>
<evidence type="ECO:0000313" key="7">
    <source>
        <dbReference type="Proteomes" id="UP000325295"/>
    </source>
</evidence>
<dbReference type="InterPro" id="IPR036188">
    <property type="entry name" value="FAD/NAD-bd_sf"/>
</dbReference>
<comment type="similarity">
    <text evidence="2">Belongs to the DadA oxidoreductase family.</text>
</comment>
<keyword evidence="7" id="KW-1185">Reference proteome</keyword>
<sequence>MNKIAIIGGGIVGASAAFYLSKAEDFDITVFDEKTGQATSAAAGIIAPWLSKRRNKQWYQLAHHGAALYRQLAQDANLDTQAFSKVGVFVNRNKPESLDDLSRLAQARIKTAPEMEVIEKWDKQTIVDRMPYLSDWAKPGLFVSGGARVDGKHLIAQLETASNLTIRNGKANITVKNHEVLVNQEHYDSIVIAAGAFAKELVSPFGFELKITPQKGQLIELQSNLIQADDNMPIVMAESLSELIPIGNHQVLVAATHENDAGFDLRATQPEINGLVQNAEVTMPKLAGHIANMITEVRVGTRPYTADFAPFMSTIPGFDNVWIANGLGSSGLTTGPISGKLVADDIMSGTGFDGYTKPISNYLSEI</sequence>
<dbReference type="EMBL" id="CP043939">
    <property type="protein sequence ID" value="QER67397.1"/>
    <property type="molecule type" value="Genomic_DNA"/>
</dbReference>
<evidence type="ECO:0000256" key="1">
    <source>
        <dbReference type="ARBA" id="ARBA00001974"/>
    </source>
</evidence>